<proteinExistence type="inferred from homology"/>
<accession>A0A6A5VCP2</accession>
<sequence>MDHHDVQSQQFTPLDGYDEMYDEDDSLVEGYDRSLTRRGGNITKRDLVTMVIFVTLIGTIILEASLLASATSKIRTLKGANRHVHVAIVGLSLERNKERTIYGHSSYVSQNETEASIAWNSILAGHGIVAVTSQFKDQLQLHDTLLHPNGSGYHIYGLDAYHAMHCVCASPTWCRGHDLHASMY</sequence>
<reference evidence="3" key="1">
    <citation type="journal article" date="2020" name="Stud. Mycol.">
        <title>101 Dothideomycetes genomes: a test case for predicting lifestyles and emergence of pathogens.</title>
        <authorList>
            <person name="Haridas S."/>
            <person name="Albert R."/>
            <person name="Binder M."/>
            <person name="Bloem J."/>
            <person name="Labutti K."/>
            <person name="Salamov A."/>
            <person name="Andreopoulos B."/>
            <person name="Baker S."/>
            <person name="Barry K."/>
            <person name="Bills G."/>
            <person name="Bluhm B."/>
            <person name="Cannon C."/>
            <person name="Castanera R."/>
            <person name="Culley D."/>
            <person name="Daum C."/>
            <person name="Ezra D."/>
            <person name="Gonzalez J."/>
            <person name="Henrissat B."/>
            <person name="Kuo A."/>
            <person name="Liang C."/>
            <person name="Lipzen A."/>
            <person name="Lutzoni F."/>
            <person name="Magnuson J."/>
            <person name="Mondo S."/>
            <person name="Nolan M."/>
            <person name="Ohm R."/>
            <person name="Pangilinan J."/>
            <person name="Park H.-J."/>
            <person name="Ramirez L."/>
            <person name="Alfaro M."/>
            <person name="Sun H."/>
            <person name="Tritt A."/>
            <person name="Yoshinaga Y."/>
            <person name="Zwiers L.-H."/>
            <person name="Turgeon B."/>
            <person name="Goodwin S."/>
            <person name="Spatafora J."/>
            <person name="Crous P."/>
            <person name="Grigoriev I."/>
        </authorList>
    </citation>
    <scope>NUCLEOTIDE SEQUENCE</scope>
    <source>
        <strain evidence="3">CBS 107.79</strain>
    </source>
</reference>
<keyword evidence="2" id="KW-0472">Membrane</keyword>
<protein>
    <submittedName>
        <fullName evidence="3">Uncharacterized protein</fullName>
    </submittedName>
</protein>
<comment type="similarity">
    <text evidence="1">Belongs to the ustYa family.</text>
</comment>
<dbReference type="Proteomes" id="UP000800036">
    <property type="component" value="Unassembled WGS sequence"/>
</dbReference>
<name>A0A6A5VCP2_9PLEO</name>
<keyword evidence="2" id="KW-0812">Transmembrane</keyword>
<dbReference type="EMBL" id="ML976671">
    <property type="protein sequence ID" value="KAF1975243.1"/>
    <property type="molecule type" value="Genomic_DNA"/>
</dbReference>
<evidence type="ECO:0000256" key="2">
    <source>
        <dbReference type="SAM" id="Phobius"/>
    </source>
</evidence>
<evidence type="ECO:0000313" key="3">
    <source>
        <dbReference type="EMBL" id="KAF1975243.1"/>
    </source>
</evidence>
<dbReference type="AlphaFoldDB" id="A0A6A5VCP2"/>
<organism evidence="3 4">
    <name type="scientific">Bimuria novae-zelandiae CBS 107.79</name>
    <dbReference type="NCBI Taxonomy" id="1447943"/>
    <lineage>
        <taxon>Eukaryota</taxon>
        <taxon>Fungi</taxon>
        <taxon>Dikarya</taxon>
        <taxon>Ascomycota</taxon>
        <taxon>Pezizomycotina</taxon>
        <taxon>Dothideomycetes</taxon>
        <taxon>Pleosporomycetidae</taxon>
        <taxon>Pleosporales</taxon>
        <taxon>Massarineae</taxon>
        <taxon>Didymosphaeriaceae</taxon>
        <taxon>Bimuria</taxon>
    </lineage>
</organism>
<keyword evidence="4" id="KW-1185">Reference proteome</keyword>
<dbReference type="InterPro" id="IPR021765">
    <property type="entry name" value="UstYa-like"/>
</dbReference>
<evidence type="ECO:0000313" key="4">
    <source>
        <dbReference type="Proteomes" id="UP000800036"/>
    </source>
</evidence>
<feature type="transmembrane region" description="Helical" evidence="2">
    <location>
        <begin position="47"/>
        <end position="68"/>
    </location>
</feature>
<dbReference type="GO" id="GO:0043386">
    <property type="term" value="P:mycotoxin biosynthetic process"/>
    <property type="evidence" value="ECO:0007669"/>
    <property type="project" value="InterPro"/>
</dbReference>
<dbReference type="Pfam" id="PF11807">
    <property type="entry name" value="UstYa"/>
    <property type="match status" value="1"/>
</dbReference>
<gene>
    <name evidence="3" type="ORF">BU23DRAFT_566817</name>
</gene>
<keyword evidence="2" id="KW-1133">Transmembrane helix</keyword>
<evidence type="ECO:0000256" key="1">
    <source>
        <dbReference type="ARBA" id="ARBA00035112"/>
    </source>
</evidence>